<dbReference type="Gene3D" id="1.10.10.10">
    <property type="entry name" value="Winged helix-like DNA-binding domain superfamily/Winged helix DNA-binding domain"/>
    <property type="match status" value="1"/>
</dbReference>
<accession>A0ABW4Q506</accession>
<dbReference type="CDD" id="cd07377">
    <property type="entry name" value="WHTH_GntR"/>
    <property type="match status" value="1"/>
</dbReference>
<dbReference type="Proteomes" id="UP001597307">
    <property type="component" value="Unassembled WGS sequence"/>
</dbReference>
<reference evidence="6" key="1">
    <citation type="journal article" date="2019" name="Int. J. Syst. Evol. Microbiol.">
        <title>The Global Catalogue of Microorganisms (GCM) 10K type strain sequencing project: providing services to taxonomists for standard genome sequencing and annotation.</title>
        <authorList>
            <consortium name="The Broad Institute Genomics Platform"/>
            <consortium name="The Broad Institute Genome Sequencing Center for Infectious Disease"/>
            <person name="Wu L."/>
            <person name="Ma J."/>
        </authorList>
    </citation>
    <scope>NUCLEOTIDE SEQUENCE [LARGE SCALE GENOMIC DNA]</scope>
    <source>
        <strain evidence="6">JCM 11496</strain>
    </source>
</reference>
<keyword evidence="3" id="KW-0804">Transcription</keyword>
<organism evidence="5 6">
    <name type="scientific">Arthrobacter flavus</name>
    <dbReference type="NCBI Taxonomy" id="95172"/>
    <lineage>
        <taxon>Bacteria</taxon>
        <taxon>Bacillati</taxon>
        <taxon>Actinomycetota</taxon>
        <taxon>Actinomycetes</taxon>
        <taxon>Micrococcales</taxon>
        <taxon>Micrococcaceae</taxon>
        <taxon>Arthrobacter</taxon>
    </lineage>
</organism>
<dbReference type="PANTHER" id="PTHR43537:SF44">
    <property type="entry name" value="GNTR FAMILY REGULATORY PROTEIN"/>
    <property type="match status" value="1"/>
</dbReference>
<evidence type="ECO:0000256" key="3">
    <source>
        <dbReference type="ARBA" id="ARBA00023163"/>
    </source>
</evidence>
<dbReference type="PRINTS" id="PR00035">
    <property type="entry name" value="HTHGNTR"/>
</dbReference>
<protein>
    <submittedName>
        <fullName evidence="5">FadR/GntR family transcriptional regulator</fullName>
    </submittedName>
</protein>
<evidence type="ECO:0000256" key="2">
    <source>
        <dbReference type="ARBA" id="ARBA00023125"/>
    </source>
</evidence>
<dbReference type="SUPFAM" id="SSF48008">
    <property type="entry name" value="GntR ligand-binding domain-like"/>
    <property type="match status" value="1"/>
</dbReference>
<dbReference type="Pfam" id="PF00392">
    <property type="entry name" value="GntR"/>
    <property type="match status" value="1"/>
</dbReference>
<feature type="domain" description="HTH gntR-type" evidence="4">
    <location>
        <begin position="2"/>
        <end position="70"/>
    </location>
</feature>
<evidence type="ECO:0000259" key="4">
    <source>
        <dbReference type="PROSITE" id="PS50949"/>
    </source>
</evidence>
<evidence type="ECO:0000313" key="5">
    <source>
        <dbReference type="EMBL" id="MFD1845777.1"/>
    </source>
</evidence>
<evidence type="ECO:0000313" key="6">
    <source>
        <dbReference type="Proteomes" id="UP001597307"/>
    </source>
</evidence>
<name>A0ABW4Q506_9MICC</name>
<dbReference type="InterPro" id="IPR008920">
    <property type="entry name" value="TF_FadR/GntR_C"/>
</dbReference>
<dbReference type="SUPFAM" id="SSF46785">
    <property type="entry name" value="Winged helix' DNA-binding domain"/>
    <property type="match status" value="1"/>
</dbReference>
<keyword evidence="2" id="KW-0238">DNA-binding</keyword>
<comment type="caution">
    <text evidence="5">The sequence shown here is derived from an EMBL/GenBank/DDBJ whole genome shotgun (WGS) entry which is preliminary data.</text>
</comment>
<dbReference type="InterPro" id="IPR000524">
    <property type="entry name" value="Tscrpt_reg_HTH_GntR"/>
</dbReference>
<dbReference type="Gene3D" id="1.20.120.530">
    <property type="entry name" value="GntR ligand-binding domain-like"/>
    <property type="match status" value="1"/>
</dbReference>
<dbReference type="PANTHER" id="PTHR43537">
    <property type="entry name" value="TRANSCRIPTIONAL REGULATOR, GNTR FAMILY"/>
    <property type="match status" value="1"/>
</dbReference>
<dbReference type="InterPro" id="IPR036390">
    <property type="entry name" value="WH_DNA-bd_sf"/>
</dbReference>
<dbReference type="InterPro" id="IPR036388">
    <property type="entry name" value="WH-like_DNA-bd_sf"/>
</dbReference>
<proteinExistence type="predicted"/>
<dbReference type="Pfam" id="PF07729">
    <property type="entry name" value="FCD"/>
    <property type="match status" value="1"/>
</dbReference>
<dbReference type="SMART" id="SM00895">
    <property type="entry name" value="FCD"/>
    <property type="match status" value="1"/>
</dbReference>
<dbReference type="SMART" id="SM00345">
    <property type="entry name" value="HTH_GNTR"/>
    <property type="match status" value="1"/>
</dbReference>
<keyword evidence="1" id="KW-0805">Transcription regulation</keyword>
<gene>
    <name evidence="5" type="ORF">ACFSFX_04110</name>
</gene>
<dbReference type="EMBL" id="JBHUGA010000009">
    <property type="protein sequence ID" value="MFD1845777.1"/>
    <property type="molecule type" value="Genomic_DNA"/>
</dbReference>
<sequence>MTTLASRVVEDLRQSLVDGRLVPGDKLPSESALERQYSVSRTVVREALSRLQTAGLVETYRGKGTFVLTRPSGQPFAVEPGEIRSHQDRLDLVDFRVGVETEIAALAARRHTTVELGAIQRAQAAFGAAGQSPRAAIEADFAFHRSIAVASHNRFYLDLVVSLGASMITMPQTRLVPDNPESAATHFNVVDHEHLAVFNAVRAGDSQAASAAMRTHLANSRLRLTFTPGQA</sequence>
<dbReference type="InterPro" id="IPR011711">
    <property type="entry name" value="GntR_C"/>
</dbReference>
<keyword evidence="6" id="KW-1185">Reference proteome</keyword>
<evidence type="ECO:0000256" key="1">
    <source>
        <dbReference type="ARBA" id="ARBA00023015"/>
    </source>
</evidence>
<dbReference type="PROSITE" id="PS50949">
    <property type="entry name" value="HTH_GNTR"/>
    <property type="match status" value="1"/>
</dbReference>
<dbReference type="RefSeq" id="WP_343877983.1">
    <property type="nucleotide sequence ID" value="NZ_BAAAIJ010000009.1"/>
</dbReference>